<dbReference type="Pfam" id="PF06013">
    <property type="entry name" value="WXG100"/>
    <property type="match status" value="1"/>
</dbReference>
<protein>
    <recommendedName>
        <fullName evidence="3">ESAT-6-like protein</fullName>
    </recommendedName>
</protein>
<comment type="caution">
    <text evidence="1">The sequence shown here is derived from an EMBL/GenBank/DDBJ whole genome shotgun (WGS) entry which is preliminary data.</text>
</comment>
<accession>A0A371B085</accession>
<organism evidence="1 2">
    <name type="scientific">Anaerosacchariphilus polymeriproducens</name>
    <dbReference type="NCBI Taxonomy" id="1812858"/>
    <lineage>
        <taxon>Bacteria</taxon>
        <taxon>Bacillati</taxon>
        <taxon>Bacillota</taxon>
        <taxon>Clostridia</taxon>
        <taxon>Lachnospirales</taxon>
        <taxon>Lachnospiraceae</taxon>
        <taxon>Anaerosacchariphilus</taxon>
    </lineage>
</organism>
<keyword evidence="2" id="KW-1185">Reference proteome</keyword>
<dbReference type="RefSeq" id="WP_115480348.1">
    <property type="nucleotide sequence ID" value="NZ_QRCT01000007.1"/>
</dbReference>
<dbReference type="EMBL" id="QRCT01000007">
    <property type="protein sequence ID" value="RDU25140.1"/>
    <property type="molecule type" value="Genomic_DNA"/>
</dbReference>
<dbReference type="InterPro" id="IPR036689">
    <property type="entry name" value="ESAT-6-like_sf"/>
</dbReference>
<dbReference type="Proteomes" id="UP000255036">
    <property type="component" value="Unassembled WGS sequence"/>
</dbReference>
<reference evidence="1 2" key="1">
    <citation type="submission" date="2018-07" db="EMBL/GenBank/DDBJ databases">
        <title>Anaerosacharophilus polymeroproducens gen. nov. sp. nov., an anaerobic bacterium isolated from salt field.</title>
        <authorList>
            <person name="Kim W."/>
            <person name="Yang S.-H."/>
            <person name="Oh J."/>
            <person name="Lee J.-H."/>
            <person name="Kwon K.K."/>
        </authorList>
    </citation>
    <scope>NUCLEOTIDE SEQUENCE [LARGE SCALE GENOMIC DNA]</scope>
    <source>
        <strain evidence="1 2">MCWD5</strain>
    </source>
</reference>
<evidence type="ECO:0000313" key="1">
    <source>
        <dbReference type="EMBL" id="RDU25140.1"/>
    </source>
</evidence>
<gene>
    <name evidence="1" type="ORF">DWV06_01175</name>
</gene>
<evidence type="ECO:0000313" key="2">
    <source>
        <dbReference type="Proteomes" id="UP000255036"/>
    </source>
</evidence>
<dbReference type="SUPFAM" id="SSF140453">
    <property type="entry name" value="EsxAB dimer-like"/>
    <property type="match status" value="1"/>
</dbReference>
<dbReference type="Gene3D" id="1.10.287.1060">
    <property type="entry name" value="ESAT-6-like"/>
    <property type="match status" value="1"/>
</dbReference>
<sequence>MSQVGIKHNEVITASSNLKKEAKKMETLNSDLETLQTKMKGFWESSESEAFHLGYNKFQSSLAELSTVIKSIANWADTTQANYENNDNKGAQFYGSIFK</sequence>
<proteinExistence type="predicted"/>
<dbReference type="AlphaFoldDB" id="A0A371B085"/>
<evidence type="ECO:0008006" key="3">
    <source>
        <dbReference type="Google" id="ProtNLM"/>
    </source>
</evidence>
<name>A0A371B085_9FIRM</name>
<dbReference type="OrthoDB" id="2053062at2"/>
<dbReference type="InterPro" id="IPR010310">
    <property type="entry name" value="T7SS_ESAT-6-like"/>
</dbReference>